<protein>
    <submittedName>
        <fullName evidence="2">Uncharacterized protein</fullName>
    </submittedName>
</protein>
<organism evidence="2 3">
    <name type="scientific">Aristolochia fimbriata</name>
    <name type="common">White veined hardy Dutchman's pipe vine</name>
    <dbReference type="NCBI Taxonomy" id="158543"/>
    <lineage>
        <taxon>Eukaryota</taxon>
        <taxon>Viridiplantae</taxon>
        <taxon>Streptophyta</taxon>
        <taxon>Embryophyta</taxon>
        <taxon>Tracheophyta</taxon>
        <taxon>Spermatophyta</taxon>
        <taxon>Magnoliopsida</taxon>
        <taxon>Magnoliidae</taxon>
        <taxon>Piperales</taxon>
        <taxon>Aristolochiaceae</taxon>
        <taxon>Aristolochia</taxon>
    </lineage>
</organism>
<feature type="region of interest" description="Disordered" evidence="1">
    <location>
        <begin position="176"/>
        <end position="210"/>
    </location>
</feature>
<feature type="compositionally biased region" description="Polar residues" evidence="1">
    <location>
        <begin position="176"/>
        <end position="187"/>
    </location>
</feature>
<feature type="region of interest" description="Disordered" evidence="1">
    <location>
        <begin position="1"/>
        <end position="26"/>
    </location>
</feature>
<dbReference type="PANTHER" id="PTHR35707">
    <property type="entry name" value="OS06G0608100 PROTEIN"/>
    <property type="match status" value="1"/>
</dbReference>
<feature type="region of interest" description="Disordered" evidence="1">
    <location>
        <begin position="270"/>
        <end position="291"/>
    </location>
</feature>
<reference evidence="2 3" key="1">
    <citation type="submission" date="2021-07" db="EMBL/GenBank/DDBJ databases">
        <title>The Aristolochia fimbriata genome: insights into angiosperm evolution, floral development and chemical biosynthesis.</title>
        <authorList>
            <person name="Jiao Y."/>
        </authorList>
    </citation>
    <scope>NUCLEOTIDE SEQUENCE [LARGE SCALE GENOMIC DNA]</scope>
    <source>
        <strain evidence="2">IBCAS-2021</strain>
        <tissue evidence="2">Leaf</tissue>
    </source>
</reference>
<dbReference type="EMBL" id="JAINDJ010000004">
    <property type="protein sequence ID" value="KAG9448508.1"/>
    <property type="molecule type" value="Genomic_DNA"/>
</dbReference>
<evidence type="ECO:0000313" key="3">
    <source>
        <dbReference type="Proteomes" id="UP000825729"/>
    </source>
</evidence>
<dbReference type="PANTHER" id="PTHR35707:SF1">
    <property type="entry name" value="SPC7 KINETOCHORE PROTEIN DOMAIN-CONTAINING PROTEIN"/>
    <property type="match status" value="1"/>
</dbReference>
<feature type="compositionally biased region" description="Polar residues" evidence="1">
    <location>
        <begin position="112"/>
        <end position="126"/>
    </location>
</feature>
<feature type="compositionally biased region" description="Acidic residues" evidence="1">
    <location>
        <begin position="90"/>
        <end position="103"/>
    </location>
</feature>
<feature type="compositionally biased region" description="Polar residues" evidence="1">
    <location>
        <begin position="271"/>
        <end position="291"/>
    </location>
</feature>
<feature type="compositionally biased region" description="Basic and acidic residues" evidence="1">
    <location>
        <begin position="79"/>
        <end position="89"/>
    </location>
</feature>
<feature type="region of interest" description="Disordered" evidence="1">
    <location>
        <begin position="39"/>
        <end position="136"/>
    </location>
</feature>
<proteinExistence type="predicted"/>
<dbReference type="Proteomes" id="UP000825729">
    <property type="component" value="Unassembled WGS sequence"/>
</dbReference>
<evidence type="ECO:0000313" key="2">
    <source>
        <dbReference type="EMBL" id="KAG9448508.1"/>
    </source>
</evidence>
<evidence type="ECO:0000256" key="1">
    <source>
        <dbReference type="SAM" id="MobiDB-lite"/>
    </source>
</evidence>
<accession>A0AAV7EI42</accession>
<comment type="caution">
    <text evidence="2">The sequence shown here is derived from an EMBL/GenBank/DDBJ whole genome shotgun (WGS) entry which is preliminary data.</text>
</comment>
<keyword evidence="3" id="KW-1185">Reference proteome</keyword>
<gene>
    <name evidence="2" type="ORF">H6P81_008473</name>
</gene>
<sequence>MDPRDPDELGNTTEPEEETFALQRKRSRRVSFADITSVHVFDRDEDFETPPEQKSGAEFAESERRDGSVGFQIDSGGSDDSKGSSRREDGEAEYEEEEEEEEDGRAFFVQSMDFSSPGSATGSLTSNDEENFFGPVSTRFIRSGRLSTESADSGNQQDVTLDSTAFSLHFRNLMPSSDRFSPSQHCHTPTKLPPELDEKTPTAKSEPTIEGSLIVLTGKKLVSRSSSAGKSSIGDEFSDVSLKVTDPNRYDYGKISPELEALLAKSVSELHPSQSMNKDSPTTPSIYSGSKKNCQAFNEQSSSRALSREQLQGELLDTKTKLSGHSSCVNSSPIIKVTVPHANGVHMDQIHDESFEPALSFEENESNKEVPLSQVDLGAADKDISCSPQNKDLLLDRHLNHVQDGSEKNNYLLPSSSLPLARTPTIQIATDVQKSSASLKAGIYTPKCVVEPSCESASSMSSLRAKPRQLFQDSGVLSLSDYVASPSTKQNLYSLDKEHPTHSKDLPSAKKKFLNFEASETREIGVGSPNLSCPASAKKAYSYKDFLENIAETLKSKRTVSVTGKGVNEASDNADQNIIPVVETEANSMINTAKKLVSLEDCGGSRSVVHENSSIIHSGALCSTEQGTPPVKSSSIHHVSNMEKTGDIQALLDADSNKKPPLTLLPYSLPKQTTPEIKIGTQEIGTTNEFSHPSVKRLKGKQSTLVRKKDTPFRTLNNRFDDLHACQSLGTENLVQTTCETALFTPGTTGYPCSSALCKKSIQQSSKSFIEADQSLLLDLQQKFESSGCYQTPLDRESTNDLHSRCHERRIDPKMDLTMPGSPLQKSRPRASVDSSAMTLGMTSATLLPEEVIDHVQNPGGKDKSDMLENGSPTAFRLKGLLSPKMIGILKVHDSNSIQQSLQSCKRSFSTYNVDDSGRKVSEDRAFSELCSVDEKNSGKKRWKSLPQAKDGLVELASELSILSCSVVGKVNREELLNRWKDVCSRYSTTAEGFLPTSVASLNPRELSKLQDRLYLVEEVKKYEKIRDEIKTQRVESSGDQVQNQKAVEARWLLHKLMNEQAKHCLLKLKQDRLHKTYQQLHSALQECHALKGNFLLHQSRGTEESQTRAARLASFSVERENENQEVHHRVTTIRQKLALLDESIKRKVASLHVSCNLKGIKETDETILLVTDFVHKYTSCRNVLKYLQLWELEDVCKKDGQQSIVLNFSGLLSQRFTMNAASVSSISLLSQWNDEKIRQSFPTLNASTAFEFVFGQKDVHMKYGPNSFRRQTQITSFLLGNLVDVIKEVQQAQMEILNLVHVNFHSPHADLLQLHLSFINFSTGKKVKFILDMTDLMCAVYPSEIDPSQLQIQTCGQQQTLVSGIADVACNLEAGHCMILRFCWRVSDLVKAWRW</sequence>
<feature type="region of interest" description="Disordered" evidence="1">
    <location>
        <begin position="813"/>
        <end position="835"/>
    </location>
</feature>
<name>A0AAV7EI42_ARIFI</name>